<gene>
    <name evidence="4" type="ORF">ENW96_06865</name>
</gene>
<dbReference type="Pfam" id="PF00293">
    <property type="entry name" value="NUDIX"/>
    <property type="match status" value="1"/>
</dbReference>
<organism evidence="4">
    <name type="scientific">Desulfobacca acetoxidans</name>
    <dbReference type="NCBI Taxonomy" id="60893"/>
    <lineage>
        <taxon>Bacteria</taxon>
        <taxon>Pseudomonadati</taxon>
        <taxon>Thermodesulfobacteriota</taxon>
        <taxon>Desulfobaccia</taxon>
        <taxon>Desulfobaccales</taxon>
        <taxon>Desulfobaccaceae</taxon>
        <taxon>Desulfobacca</taxon>
    </lineage>
</organism>
<comment type="similarity">
    <text evidence="2">Belongs to the Nudix hydrolase family.</text>
</comment>
<comment type="caution">
    <text evidence="4">The sequence shown here is derived from an EMBL/GenBank/DDBJ whole genome shotgun (WGS) entry which is preliminary data.</text>
</comment>
<dbReference type="PROSITE" id="PS51462">
    <property type="entry name" value="NUDIX"/>
    <property type="match status" value="1"/>
</dbReference>
<dbReference type="PANTHER" id="PTHR43736:SF1">
    <property type="entry name" value="DIHYDRONEOPTERIN TRIPHOSPHATE DIPHOSPHATASE"/>
    <property type="match status" value="1"/>
</dbReference>
<sequence>MKRHYPDRPLVGVGAVIFRGEEVLLVRRGQEPAKGSWSLPGGLVELGESLEKAIKREVLEETGINVKVLGVTAILERIYRDEADNVPYHYVLVDFACEYVSGEVRPGSDAAAARFVPLDRLEEWTAASFTAQVIFRARKQKDKGAFLPLIG</sequence>
<name>A0A7C3UXV3_9BACT</name>
<evidence type="ECO:0000256" key="2">
    <source>
        <dbReference type="RuleBase" id="RU003476"/>
    </source>
</evidence>
<dbReference type="PROSITE" id="PS00893">
    <property type="entry name" value="NUDIX_BOX"/>
    <property type="match status" value="1"/>
</dbReference>
<dbReference type="InterPro" id="IPR015797">
    <property type="entry name" value="NUDIX_hydrolase-like_dom_sf"/>
</dbReference>
<dbReference type="SUPFAM" id="SSF55811">
    <property type="entry name" value="Nudix"/>
    <property type="match status" value="1"/>
</dbReference>
<reference evidence="4" key="1">
    <citation type="journal article" date="2020" name="mSystems">
        <title>Genome- and Community-Level Interaction Insights into Carbon Utilization and Element Cycling Functions of Hydrothermarchaeota in Hydrothermal Sediment.</title>
        <authorList>
            <person name="Zhou Z."/>
            <person name="Liu Y."/>
            <person name="Xu W."/>
            <person name="Pan J."/>
            <person name="Luo Z.H."/>
            <person name="Li M."/>
        </authorList>
    </citation>
    <scope>NUCLEOTIDE SEQUENCE [LARGE SCALE GENOMIC DNA]</scope>
    <source>
        <strain evidence="4">SpSt-897</strain>
    </source>
</reference>
<accession>A0A7C3UXV3</accession>
<dbReference type="InterPro" id="IPR020084">
    <property type="entry name" value="NUDIX_hydrolase_CS"/>
</dbReference>
<dbReference type="PANTHER" id="PTHR43736">
    <property type="entry name" value="ADP-RIBOSE PYROPHOSPHATASE"/>
    <property type="match status" value="1"/>
</dbReference>
<proteinExistence type="inferred from homology"/>
<evidence type="ECO:0000259" key="3">
    <source>
        <dbReference type="PROSITE" id="PS51462"/>
    </source>
</evidence>
<evidence type="ECO:0000256" key="1">
    <source>
        <dbReference type="ARBA" id="ARBA00022801"/>
    </source>
</evidence>
<dbReference type="CDD" id="cd04673">
    <property type="entry name" value="NUDIX_ADPRase"/>
    <property type="match status" value="1"/>
</dbReference>
<evidence type="ECO:0000313" key="4">
    <source>
        <dbReference type="EMBL" id="HGF34097.1"/>
    </source>
</evidence>
<dbReference type="AlphaFoldDB" id="A0A7C3UXV3"/>
<dbReference type="PRINTS" id="PR00502">
    <property type="entry name" value="NUDIXFAMILY"/>
</dbReference>
<dbReference type="EMBL" id="DTMF01000172">
    <property type="protein sequence ID" value="HGF34097.1"/>
    <property type="molecule type" value="Genomic_DNA"/>
</dbReference>
<dbReference type="Gene3D" id="3.90.79.10">
    <property type="entry name" value="Nucleoside Triphosphate Pyrophosphohydrolase"/>
    <property type="match status" value="1"/>
</dbReference>
<protein>
    <submittedName>
        <fullName evidence="4">NUDIX domain-containing protein</fullName>
    </submittedName>
</protein>
<dbReference type="GO" id="GO:0016787">
    <property type="term" value="F:hydrolase activity"/>
    <property type="evidence" value="ECO:0007669"/>
    <property type="project" value="UniProtKB-KW"/>
</dbReference>
<dbReference type="InterPro" id="IPR020476">
    <property type="entry name" value="Nudix_hydrolase"/>
</dbReference>
<keyword evidence="1 2" id="KW-0378">Hydrolase</keyword>
<dbReference type="InterPro" id="IPR000086">
    <property type="entry name" value="NUDIX_hydrolase_dom"/>
</dbReference>
<feature type="domain" description="Nudix hydrolase" evidence="3">
    <location>
        <begin position="8"/>
        <end position="139"/>
    </location>
</feature>